<feature type="transmembrane region" description="Helical" evidence="2">
    <location>
        <begin position="240"/>
        <end position="258"/>
    </location>
</feature>
<feature type="transmembrane region" description="Helical" evidence="2">
    <location>
        <begin position="167"/>
        <end position="187"/>
    </location>
</feature>
<dbReference type="AlphaFoldDB" id="A0A1M5QCT6"/>
<dbReference type="OrthoDB" id="5194390at2"/>
<dbReference type="EMBL" id="FQVX01000004">
    <property type="protein sequence ID" value="SHH11579.1"/>
    <property type="molecule type" value="Genomic_DNA"/>
</dbReference>
<evidence type="ECO:0000256" key="1">
    <source>
        <dbReference type="SAM" id="MobiDB-lite"/>
    </source>
</evidence>
<feature type="transmembrane region" description="Helical" evidence="2">
    <location>
        <begin position="53"/>
        <end position="72"/>
    </location>
</feature>
<reference evidence="3 4" key="1">
    <citation type="submission" date="2016-11" db="EMBL/GenBank/DDBJ databases">
        <authorList>
            <person name="Jaros S."/>
            <person name="Januszkiewicz K."/>
            <person name="Wedrychowicz H."/>
        </authorList>
    </citation>
    <scope>NUCLEOTIDE SEQUENCE [LARGE SCALE GENOMIC DNA]</scope>
    <source>
        <strain evidence="3 4">DSM 45408</strain>
    </source>
</reference>
<sequence length="264" mass="25854">MATVLPADLPARGAPPAASPPGARPPVRSGAPSVATLVGVEIRKSLSTRSGRSLAAAATLLAPAATALIASASTEELGSVTGPIGVMGMLTGLVLVALGVLSTAGEWSHRTVQTTYLLVPRRGRVLAAKAAAVGLLGAVLAAVSAALVTGALALLAGDVSWDGTGRALGVVVAAGAVFALVGTGFGAALANTPAALTSFYLVVLGVLPLVRTFKPEVGSRLDPAEAVLTLAQGGTPTQSLLVLAGWLGVSLAAGAVVTRRRAVA</sequence>
<evidence type="ECO:0008006" key="5">
    <source>
        <dbReference type="Google" id="ProtNLM"/>
    </source>
</evidence>
<keyword evidence="2" id="KW-0472">Membrane</keyword>
<name>A0A1M5QCT6_9ACTN</name>
<feature type="transmembrane region" description="Helical" evidence="2">
    <location>
        <begin position="126"/>
        <end position="155"/>
    </location>
</feature>
<dbReference type="STRING" id="1070870.SAMN05444351_4082"/>
<keyword evidence="2" id="KW-1133">Transmembrane helix</keyword>
<protein>
    <recommendedName>
        <fullName evidence="5">ABC-2 type transport system permease protein</fullName>
    </recommendedName>
</protein>
<dbReference type="Proteomes" id="UP000184471">
    <property type="component" value="Unassembled WGS sequence"/>
</dbReference>
<dbReference type="RefSeq" id="WP_073422192.1">
    <property type="nucleotide sequence ID" value="NZ_FQVX01000004.1"/>
</dbReference>
<evidence type="ECO:0000313" key="3">
    <source>
        <dbReference type="EMBL" id="SHH11579.1"/>
    </source>
</evidence>
<gene>
    <name evidence="3" type="ORF">SAMN05444351_4082</name>
</gene>
<proteinExistence type="predicted"/>
<feature type="region of interest" description="Disordered" evidence="1">
    <location>
        <begin position="1"/>
        <end position="30"/>
    </location>
</feature>
<evidence type="ECO:0000313" key="4">
    <source>
        <dbReference type="Proteomes" id="UP000184471"/>
    </source>
</evidence>
<feature type="transmembrane region" description="Helical" evidence="2">
    <location>
        <begin position="84"/>
        <end position="105"/>
    </location>
</feature>
<accession>A0A1M5QCT6</accession>
<evidence type="ECO:0000256" key="2">
    <source>
        <dbReference type="SAM" id="Phobius"/>
    </source>
</evidence>
<keyword evidence="2" id="KW-0812">Transmembrane</keyword>
<keyword evidence="4" id="KW-1185">Reference proteome</keyword>
<organism evidence="3 4">
    <name type="scientific">Geodermatophilus nigrescens</name>
    <dbReference type="NCBI Taxonomy" id="1070870"/>
    <lineage>
        <taxon>Bacteria</taxon>
        <taxon>Bacillati</taxon>
        <taxon>Actinomycetota</taxon>
        <taxon>Actinomycetes</taxon>
        <taxon>Geodermatophilales</taxon>
        <taxon>Geodermatophilaceae</taxon>
        <taxon>Geodermatophilus</taxon>
    </lineage>
</organism>
<feature type="transmembrane region" description="Helical" evidence="2">
    <location>
        <begin position="194"/>
        <end position="213"/>
    </location>
</feature>